<dbReference type="EMBL" id="BGPR01154284">
    <property type="protein sequence ID" value="GBL71186.1"/>
    <property type="molecule type" value="Genomic_DNA"/>
</dbReference>
<gene>
    <name evidence="1" type="ORF">AVEN_186517_1</name>
</gene>
<organism evidence="1 2">
    <name type="scientific">Araneus ventricosus</name>
    <name type="common">Orbweaver spider</name>
    <name type="synonym">Epeira ventricosa</name>
    <dbReference type="NCBI Taxonomy" id="182803"/>
    <lineage>
        <taxon>Eukaryota</taxon>
        <taxon>Metazoa</taxon>
        <taxon>Ecdysozoa</taxon>
        <taxon>Arthropoda</taxon>
        <taxon>Chelicerata</taxon>
        <taxon>Arachnida</taxon>
        <taxon>Araneae</taxon>
        <taxon>Araneomorphae</taxon>
        <taxon>Entelegynae</taxon>
        <taxon>Araneoidea</taxon>
        <taxon>Araneidae</taxon>
        <taxon>Araneus</taxon>
    </lineage>
</organism>
<comment type="caution">
    <text evidence="1">The sequence shown here is derived from an EMBL/GenBank/DDBJ whole genome shotgun (WGS) entry which is preliminary data.</text>
</comment>
<keyword evidence="2" id="KW-1185">Reference proteome</keyword>
<feature type="non-terminal residue" evidence="1">
    <location>
        <position position="1"/>
    </location>
</feature>
<dbReference type="AlphaFoldDB" id="A0A4Y1ZWC2"/>
<name>A0A4Y1ZWC2_ARAVE</name>
<dbReference type="Proteomes" id="UP000499080">
    <property type="component" value="Unassembled WGS sequence"/>
</dbReference>
<sequence>TRRAINHLCMEERWGREICVEKSERGGDGSVSKIEPFVWVGLMLAGGGIGSIEAADNAFWSPRE</sequence>
<protein>
    <submittedName>
        <fullName evidence="1">Uncharacterized protein</fullName>
    </submittedName>
</protein>
<evidence type="ECO:0000313" key="2">
    <source>
        <dbReference type="Proteomes" id="UP000499080"/>
    </source>
</evidence>
<accession>A0A4Y1ZWC2</accession>
<reference evidence="1 2" key="1">
    <citation type="journal article" date="2019" name="Sci. Rep.">
        <title>Orb-weaving spider Araneus ventricosus genome elucidates the spidroin gene catalogue.</title>
        <authorList>
            <person name="Kono N."/>
            <person name="Nakamura H."/>
            <person name="Ohtoshi R."/>
            <person name="Moran D.A.P."/>
            <person name="Shinohara A."/>
            <person name="Yoshida Y."/>
            <person name="Fujiwara M."/>
            <person name="Mori M."/>
            <person name="Tomita M."/>
            <person name="Arakawa K."/>
        </authorList>
    </citation>
    <scope>NUCLEOTIDE SEQUENCE [LARGE SCALE GENOMIC DNA]</scope>
</reference>
<proteinExistence type="predicted"/>
<evidence type="ECO:0000313" key="1">
    <source>
        <dbReference type="EMBL" id="GBL71186.1"/>
    </source>
</evidence>